<comment type="caution">
    <text evidence="2">The sequence shown here is derived from an EMBL/GenBank/DDBJ whole genome shotgun (WGS) entry which is preliminary data.</text>
</comment>
<dbReference type="Proteomes" id="UP000237631">
    <property type="component" value="Unassembled WGS sequence"/>
</dbReference>
<evidence type="ECO:0000313" key="3">
    <source>
        <dbReference type="Proteomes" id="UP000237631"/>
    </source>
</evidence>
<feature type="compositionally biased region" description="Basic and acidic residues" evidence="1">
    <location>
        <begin position="100"/>
        <end position="126"/>
    </location>
</feature>
<proteinExistence type="predicted"/>
<feature type="compositionally biased region" description="Basic and acidic residues" evidence="1">
    <location>
        <begin position="1"/>
        <end position="20"/>
    </location>
</feature>
<evidence type="ECO:0000313" key="2">
    <source>
        <dbReference type="EMBL" id="PPJ59562.1"/>
    </source>
</evidence>
<gene>
    <name evidence="2" type="ORF">CBER1_11767</name>
</gene>
<reference evidence="3" key="1">
    <citation type="journal article" date="2017" name="bioRxiv">
        <title>Conservation of a gene cluster reveals novel cercosporin biosynthetic mechanisms and extends production to the genus Colletotrichum.</title>
        <authorList>
            <person name="de Jonge R."/>
            <person name="Ebert M.K."/>
            <person name="Huitt-Roehl C.R."/>
            <person name="Pal P."/>
            <person name="Suttle J.C."/>
            <person name="Spanner R.E."/>
            <person name="Neubauer J.D."/>
            <person name="Jurick W.M.II."/>
            <person name="Stott K.A."/>
            <person name="Secor G.A."/>
            <person name="Thomma B.P.H.J."/>
            <person name="Van de Peer Y."/>
            <person name="Townsend C.A."/>
            <person name="Bolton M.D."/>
        </authorList>
    </citation>
    <scope>NUCLEOTIDE SEQUENCE [LARGE SCALE GENOMIC DNA]</scope>
    <source>
        <strain evidence="3">CBS538.71</strain>
    </source>
</reference>
<feature type="region of interest" description="Disordered" evidence="1">
    <location>
        <begin position="1"/>
        <end position="126"/>
    </location>
</feature>
<accession>A0A2S6CIL0</accession>
<dbReference type="AlphaFoldDB" id="A0A2S6CIL0"/>
<name>A0A2S6CIL0_9PEZI</name>
<keyword evidence="3" id="KW-1185">Reference proteome</keyword>
<feature type="compositionally biased region" description="Polar residues" evidence="1">
    <location>
        <begin position="25"/>
        <end position="35"/>
    </location>
</feature>
<feature type="compositionally biased region" description="Basic and acidic residues" evidence="1">
    <location>
        <begin position="49"/>
        <end position="69"/>
    </location>
</feature>
<evidence type="ECO:0000256" key="1">
    <source>
        <dbReference type="SAM" id="MobiDB-lite"/>
    </source>
</evidence>
<sequence>MADERQRDRILQLRARDGRNHGPGLSQSKHFQLNDLTAARDQILASNEYRTRDEEGPKATSKTEPEARGWARKKRKIGRTDTNLKKQPCLSPVDEDEQVSEGKRDGGVEEDGNSRQEDSVPDEHNV</sequence>
<protein>
    <submittedName>
        <fullName evidence="2">Uncharacterized protein</fullName>
    </submittedName>
</protein>
<dbReference type="EMBL" id="PNEN01000380">
    <property type="protein sequence ID" value="PPJ59562.1"/>
    <property type="molecule type" value="Genomic_DNA"/>
</dbReference>
<organism evidence="2 3">
    <name type="scientific">Cercospora berteroae</name>
    <dbReference type="NCBI Taxonomy" id="357750"/>
    <lineage>
        <taxon>Eukaryota</taxon>
        <taxon>Fungi</taxon>
        <taxon>Dikarya</taxon>
        <taxon>Ascomycota</taxon>
        <taxon>Pezizomycotina</taxon>
        <taxon>Dothideomycetes</taxon>
        <taxon>Dothideomycetidae</taxon>
        <taxon>Mycosphaerellales</taxon>
        <taxon>Mycosphaerellaceae</taxon>
        <taxon>Cercospora</taxon>
    </lineage>
</organism>